<evidence type="ECO:0000313" key="1">
    <source>
        <dbReference type="EMBL" id="SUZ75736.1"/>
    </source>
</evidence>
<dbReference type="SUPFAM" id="SSF52821">
    <property type="entry name" value="Rhodanese/Cell cycle control phosphatase"/>
    <property type="match status" value="1"/>
</dbReference>
<organism evidence="1">
    <name type="scientific">marine metagenome</name>
    <dbReference type="NCBI Taxonomy" id="408172"/>
    <lineage>
        <taxon>unclassified sequences</taxon>
        <taxon>metagenomes</taxon>
        <taxon>ecological metagenomes</taxon>
    </lineage>
</organism>
<accession>A0A381Q8S7</accession>
<reference evidence="1" key="1">
    <citation type="submission" date="2018-05" db="EMBL/GenBank/DDBJ databases">
        <authorList>
            <person name="Lanie J.A."/>
            <person name="Ng W.-L."/>
            <person name="Kazmierczak K.M."/>
            <person name="Andrzejewski T.M."/>
            <person name="Davidsen T.M."/>
            <person name="Wayne K.J."/>
            <person name="Tettelin H."/>
            <person name="Glass J.I."/>
            <person name="Rusch D."/>
            <person name="Podicherti R."/>
            <person name="Tsui H.-C.T."/>
            <person name="Winkler M.E."/>
        </authorList>
    </citation>
    <scope>NUCLEOTIDE SEQUENCE</scope>
</reference>
<name>A0A381Q8S7_9ZZZZ</name>
<dbReference type="EMBL" id="UINC01001257">
    <property type="protein sequence ID" value="SUZ75736.1"/>
    <property type="molecule type" value="Genomic_DNA"/>
</dbReference>
<evidence type="ECO:0008006" key="2">
    <source>
        <dbReference type="Google" id="ProtNLM"/>
    </source>
</evidence>
<dbReference type="Gene3D" id="3.40.250.10">
    <property type="entry name" value="Rhodanese-like domain"/>
    <property type="match status" value="1"/>
</dbReference>
<dbReference type="AlphaFoldDB" id="A0A381Q8S7"/>
<protein>
    <recommendedName>
        <fullName evidence="2">Rhodanese domain-containing protein</fullName>
    </recommendedName>
</protein>
<proteinExistence type="predicted"/>
<dbReference type="PROSITE" id="PS51257">
    <property type="entry name" value="PROKAR_LIPOPROTEIN"/>
    <property type="match status" value="1"/>
</dbReference>
<dbReference type="PANTHER" id="PTHR43031">
    <property type="entry name" value="FAD-DEPENDENT OXIDOREDUCTASE"/>
    <property type="match status" value="1"/>
</dbReference>
<dbReference type="InterPro" id="IPR050229">
    <property type="entry name" value="GlpE_sulfurtransferase"/>
</dbReference>
<gene>
    <name evidence="1" type="ORF">METZ01_LOCUS28590</name>
</gene>
<sequence length="104" mass="11233">MRAIKFYAIVAIVGLVGVACQSAPEGEATNASGETVTQVAEEARRVGLEELAEVFAGDEVFLLDVRRPSEIEEFGTVAGYTNIPIDELADRLNELPRDRPILTA</sequence>
<dbReference type="PANTHER" id="PTHR43031:SF1">
    <property type="entry name" value="PYRIDINE NUCLEOTIDE-DISULPHIDE OXIDOREDUCTASE"/>
    <property type="match status" value="1"/>
</dbReference>
<dbReference type="InterPro" id="IPR036873">
    <property type="entry name" value="Rhodanese-like_dom_sf"/>
</dbReference>